<evidence type="ECO:0000256" key="1">
    <source>
        <dbReference type="SAM" id="Phobius"/>
    </source>
</evidence>
<accession>A0A498RHE7</accession>
<keyword evidence="1" id="KW-1133">Transmembrane helix</keyword>
<proteinExistence type="predicted"/>
<name>A0A498RHE7_9FIRM</name>
<evidence type="ECO:0008006" key="4">
    <source>
        <dbReference type="Google" id="ProtNLM"/>
    </source>
</evidence>
<keyword evidence="3" id="KW-1185">Reference proteome</keyword>
<protein>
    <recommendedName>
        <fullName evidence="4">DUF4405 domain-containing protein</fullName>
    </recommendedName>
</protein>
<feature type="transmembrane region" description="Helical" evidence="1">
    <location>
        <begin position="60"/>
        <end position="78"/>
    </location>
</feature>
<dbReference type="EMBL" id="UPPP01000127">
    <property type="protein sequence ID" value="VBB09512.1"/>
    <property type="molecule type" value="Genomic_DNA"/>
</dbReference>
<dbReference type="Proteomes" id="UP000277811">
    <property type="component" value="Unassembled WGS sequence"/>
</dbReference>
<organism evidence="2 3">
    <name type="scientific">Lucifera butyrica</name>
    <dbReference type="NCBI Taxonomy" id="1351585"/>
    <lineage>
        <taxon>Bacteria</taxon>
        <taxon>Bacillati</taxon>
        <taxon>Bacillota</taxon>
        <taxon>Negativicutes</taxon>
        <taxon>Veillonellales</taxon>
        <taxon>Veillonellaceae</taxon>
        <taxon>Lucifera</taxon>
    </lineage>
</organism>
<sequence>MRKITSIILAIAFIIVSVSGVQMVVAHKAKPQIVQQQMIDNNGDKYTMARKEKPFYPEKAHGWAGFLFIGAGLVHLGINRKLMLSYFKFRRNRTNG</sequence>
<reference evidence="2 3" key="1">
    <citation type="submission" date="2018-06" db="EMBL/GenBank/DDBJ databases">
        <authorList>
            <person name="Strepis N."/>
        </authorList>
    </citation>
    <scope>NUCLEOTIDE SEQUENCE [LARGE SCALE GENOMIC DNA]</scope>
    <source>
        <strain evidence="2">LUCI</strain>
    </source>
</reference>
<evidence type="ECO:0000313" key="2">
    <source>
        <dbReference type="EMBL" id="VBB09512.1"/>
    </source>
</evidence>
<evidence type="ECO:0000313" key="3">
    <source>
        <dbReference type="Proteomes" id="UP000277811"/>
    </source>
</evidence>
<keyword evidence="1" id="KW-0812">Transmembrane</keyword>
<dbReference type="OrthoDB" id="1683179at2"/>
<keyword evidence="1" id="KW-0472">Membrane</keyword>
<dbReference type="RefSeq" id="WP_122630293.1">
    <property type="nucleotide sequence ID" value="NZ_UPPP01000127.1"/>
</dbReference>
<gene>
    <name evidence="2" type="ORF">LUCI_4807</name>
</gene>
<dbReference type="AlphaFoldDB" id="A0A498RHE7"/>